<dbReference type="RefSeq" id="WP_168877358.1">
    <property type="nucleotide sequence ID" value="NZ_JABAIM010000002.1"/>
</dbReference>
<evidence type="ECO:0000313" key="3">
    <source>
        <dbReference type="Proteomes" id="UP000587991"/>
    </source>
</evidence>
<feature type="transmembrane region" description="Helical" evidence="1">
    <location>
        <begin position="44"/>
        <end position="63"/>
    </location>
</feature>
<dbReference type="EMBL" id="JABAIM010000002">
    <property type="protein sequence ID" value="NLR75712.1"/>
    <property type="molecule type" value="Genomic_DNA"/>
</dbReference>
<evidence type="ECO:0000256" key="1">
    <source>
        <dbReference type="SAM" id="Phobius"/>
    </source>
</evidence>
<protein>
    <submittedName>
        <fullName evidence="2">DUF2834 domain-containing protein</fullName>
    </submittedName>
</protein>
<gene>
    <name evidence="2" type="ORF">HF682_11115</name>
</gene>
<evidence type="ECO:0000313" key="2">
    <source>
        <dbReference type="EMBL" id="NLR75712.1"/>
    </source>
</evidence>
<dbReference type="AlphaFoldDB" id="A0A847SIK0"/>
<organism evidence="2 3">
    <name type="scientific">Leeia aquatica</name>
    <dbReference type="NCBI Taxonomy" id="2725557"/>
    <lineage>
        <taxon>Bacteria</taxon>
        <taxon>Pseudomonadati</taxon>
        <taxon>Pseudomonadota</taxon>
        <taxon>Betaproteobacteria</taxon>
        <taxon>Neisseriales</taxon>
        <taxon>Leeiaceae</taxon>
        <taxon>Leeia</taxon>
    </lineage>
</organism>
<keyword evidence="1" id="KW-0812">Transmembrane</keyword>
<proteinExistence type="predicted"/>
<name>A0A847SIK0_9NEIS</name>
<sequence length="109" mass="12431">MRHVYLMLCVAGTVWPLAHFFPFVQAHGLDIPYFLQQLWVNDISRFFAADVVCSAVCCVSFMVAEGRRIGMRQPWRAALGLMVGVSLALPLFLWLRQRHLEQQGRLALA</sequence>
<keyword evidence="1" id="KW-0472">Membrane</keyword>
<keyword evidence="1" id="KW-1133">Transmembrane helix</keyword>
<dbReference type="Pfam" id="PF11196">
    <property type="entry name" value="DUF2834"/>
    <property type="match status" value="1"/>
</dbReference>
<comment type="caution">
    <text evidence="2">The sequence shown here is derived from an EMBL/GenBank/DDBJ whole genome shotgun (WGS) entry which is preliminary data.</text>
</comment>
<feature type="transmembrane region" description="Helical" evidence="1">
    <location>
        <begin position="75"/>
        <end position="95"/>
    </location>
</feature>
<reference evidence="2 3" key="1">
    <citation type="submission" date="2020-04" db="EMBL/GenBank/DDBJ databases">
        <title>Draft genome of Leeia sp. IMCC25680.</title>
        <authorList>
            <person name="Song J."/>
            <person name="Cho J.-C."/>
        </authorList>
    </citation>
    <scope>NUCLEOTIDE SEQUENCE [LARGE SCALE GENOMIC DNA]</scope>
    <source>
        <strain evidence="2 3">IMCC25680</strain>
    </source>
</reference>
<keyword evidence="3" id="KW-1185">Reference proteome</keyword>
<accession>A0A847SIK0</accession>
<dbReference type="InterPro" id="IPR021362">
    <property type="entry name" value="DUF2834"/>
</dbReference>
<dbReference type="Proteomes" id="UP000587991">
    <property type="component" value="Unassembled WGS sequence"/>
</dbReference>